<feature type="region of interest" description="Disordered" evidence="1">
    <location>
        <begin position="307"/>
        <end position="329"/>
    </location>
</feature>
<dbReference type="PANTHER" id="PTHR35675">
    <property type="entry name" value="HYPOTHETICAL PROTEIN LOC100362216"/>
    <property type="match status" value="1"/>
</dbReference>
<evidence type="ECO:0000259" key="2">
    <source>
        <dbReference type="Pfam" id="PF15443"/>
    </source>
</evidence>
<evidence type="ECO:0000313" key="3">
    <source>
        <dbReference type="EMBL" id="KAG5847258.1"/>
    </source>
</evidence>
<proteinExistence type="predicted"/>
<dbReference type="EMBL" id="JAFIRN010000006">
    <property type="protein sequence ID" value="KAG5847258.1"/>
    <property type="molecule type" value="Genomic_DNA"/>
</dbReference>
<evidence type="ECO:0000313" key="4">
    <source>
        <dbReference type="Proteomes" id="UP001044222"/>
    </source>
</evidence>
<comment type="caution">
    <text evidence="3">The sequence shown here is derived from an EMBL/GenBank/DDBJ whole genome shotgun (WGS) entry which is preliminary data.</text>
</comment>
<feature type="domain" description="C2orf72-like C-terminal" evidence="2">
    <location>
        <begin position="178"/>
        <end position="303"/>
    </location>
</feature>
<name>A0A9D3RXV6_ANGAN</name>
<dbReference type="PANTHER" id="PTHR35675:SF1">
    <property type="entry name" value="RIKEN CDNA 2810459M11 GENE"/>
    <property type="match status" value="1"/>
</dbReference>
<protein>
    <recommendedName>
        <fullName evidence="2">C2orf72-like C-terminal domain-containing protein</fullName>
    </recommendedName>
</protein>
<dbReference type="AlphaFoldDB" id="A0A9D3RXV6"/>
<sequence length="329" mass="37145">MDLQIQNLRDEKSSVEDAFRQTVAEMGGKERIHLVSSVFQPEDVNQLNVFEELVKDLFYDTIPLRRSRAATSKEKPTEYNKCNGKKGNIAARDMKTCCDSSENSVQVQTAENREVPGQNVHHIQTDARLKPAQATIDSQMIIFIFKREFVNCCENHACLKEILKDVRARTKLASIRPALLGLVRTTVENEESELSVVMLESLMRSVFKKHPTESIWVGQFVPNKANRNVTIKKNACRTLQTSLNSECIDNSHNLPLMQKCFLWTPRKKMNSAKISSSYRHQGLPESVEGLPLKTSCMTDEQCKEDQLEPDFGVSSLDGNAEQSPGQPVT</sequence>
<evidence type="ECO:0000256" key="1">
    <source>
        <dbReference type="SAM" id="MobiDB-lite"/>
    </source>
</evidence>
<dbReference type="Proteomes" id="UP001044222">
    <property type="component" value="Chromosome 6"/>
</dbReference>
<dbReference type="Pfam" id="PF15443">
    <property type="entry name" value="DUF4630"/>
    <property type="match status" value="1"/>
</dbReference>
<dbReference type="InterPro" id="IPR027868">
    <property type="entry name" value="C2orf72-like_C"/>
</dbReference>
<gene>
    <name evidence="3" type="ORF">ANANG_G00124090</name>
</gene>
<organism evidence="3 4">
    <name type="scientific">Anguilla anguilla</name>
    <name type="common">European freshwater eel</name>
    <name type="synonym">Muraena anguilla</name>
    <dbReference type="NCBI Taxonomy" id="7936"/>
    <lineage>
        <taxon>Eukaryota</taxon>
        <taxon>Metazoa</taxon>
        <taxon>Chordata</taxon>
        <taxon>Craniata</taxon>
        <taxon>Vertebrata</taxon>
        <taxon>Euteleostomi</taxon>
        <taxon>Actinopterygii</taxon>
        <taxon>Neopterygii</taxon>
        <taxon>Teleostei</taxon>
        <taxon>Anguilliformes</taxon>
        <taxon>Anguillidae</taxon>
        <taxon>Anguilla</taxon>
    </lineage>
</organism>
<keyword evidence="4" id="KW-1185">Reference proteome</keyword>
<feature type="compositionally biased region" description="Polar residues" evidence="1">
    <location>
        <begin position="316"/>
        <end position="329"/>
    </location>
</feature>
<reference evidence="3" key="1">
    <citation type="submission" date="2021-01" db="EMBL/GenBank/DDBJ databases">
        <title>A chromosome-scale assembly of European eel, Anguilla anguilla.</title>
        <authorList>
            <person name="Henkel C."/>
            <person name="Jong-Raadsen S.A."/>
            <person name="Dufour S."/>
            <person name="Weltzien F.-A."/>
            <person name="Palstra A.P."/>
            <person name="Pelster B."/>
            <person name="Spaink H.P."/>
            <person name="Van Den Thillart G.E."/>
            <person name="Jansen H."/>
            <person name="Zahm M."/>
            <person name="Klopp C."/>
            <person name="Cedric C."/>
            <person name="Louis A."/>
            <person name="Berthelot C."/>
            <person name="Parey E."/>
            <person name="Roest Crollius H."/>
            <person name="Montfort J."/>
            <person name="Robinson-Rechavi M."/>
            <person name="Bucao C."/>
            <person name="Bouchez O."/>
            <person name="Gislard M."/>
            <person name="Lluch J."/>
            <person name="Milhes M."/>
            <person name="Lampietro C."/>
            <person name="Lopez Roques C."/>
            <person name="Donnadieu C."/>
            <person name="Braasch I."/>
            <person name="Desvignes T."/>
            <person name="Postlethwait J."/>
            <person name="Bobe J."/>
            <person name="Guiguen Y."/>
            <person name="Dirks R."/>
        </authorList>
    </citation>
    <scope>NUCLEOTIDE SEQUENCE</scope>
    <source>
        <strain evidence="3">Tag_6206</strain>
        <tissue evidence="3">Liver</tissue>
    </source>
</reference>
<accession>A0A9D3RXV6</accession>